<dbReference type="EMBL" id="JANHOG010002534">
    <property type="protein sequence ID" value="KAJ3522443.1"/>
    <property type="molecule type" value="Genomic_DNA"/>
</dbReference>
<organism evidence="1 2">
    <name type="scientific">Phlebia brevispora</name>
    <dbReference type="NCBI Taxonomy" id="194682"/>
    <lineage>
        <taxon>Eukaryota</taxon>
        <taxon>Fungi</taxon>
        <taxon>Dikarya</taxon>
        <taxon>Basidiomycota</taxon>
        <taxon>Agaricomycotina</taxon>
        <taxon>Agaricomycetes</taxon>
        <taxon>Polyporales</taxon>
        <taxon>Meruliaceae</taxon>
        <taxon>Phlebia</taxon>
    </lineage>
</organism>
<name>A0ACC1RN87_9APHY</name>
<accession>A0ACC1RN87</accession>
<comment type="caution">
    <text evidence="1">The sequence shown here is derived from an EMBL/GenBank/DDBJ whole genome shotgun (WGS) entry which is preliminary data.</text>
</comment>
<protein>
    <submittedName>
        <fullName evidence="1">Uncharacterized protein</fullName>
    </submittedName>
</protein>
<evidence type="ECO:0000313" key="2">
    <source>
        <dbReference type="Proteomes" id="UP001148662"/>
    </source>
</evidence>
<gene>
    <name evidence="1" type="ORF">NM688_g8873</name>
</gene>
<dbReference type="Proteomes" id="UP001148662">
    <property type="component" value="Unassembled WGS sequence"/>
</dbReference>
<reference evidence="1" key="1">
    <citation type="submission" date="2022-07" db="EMBL/GenBank/DDBJ databases">
        <title>Genome Sequence of Phlebia brevispora.</title>
        <authorList>
            <person name="Buettner E."/>
        </authorList>
    </citation>
    <scope>NUCLEOTIDE SEQUENCE</scope>
    <source>
        <strain evidence="1">MPL23</strain>
    </source>
</reference>
<proteinExistence type="predicted"/>
<keyword evidence="2" id="KW-1185">Reference proteome</keyword>
<sequence>MDQIASELAEYLASRVLTTPPEQRFIVGIAGVPASGKSTLSHIVVDRTNRILRERLAVDGSLESHDDIAVLVGLDGWHLTRAQLDAFPDPKLAHDRRGAYWTFDGESYVDFVRQLREPLPTTPANKDDPTVIYAPSFSHELKDPKPQAVSIYPWNRLVIIEGLYPFLNIQPWVEAGRMLDERWWVELGEDEARTRLVTRHVLSGVAKDLEEAEWRAKENDAPNGRFIKANMLEPTRIIHSVEDATLRTLSPA</sequence>
<evidence type="ECO:0000313" key="1">
    <source>
        <dbReference type="EMBL" id="KAJ3522443.1"/>
    </source>
</evidence>